<dbReference type="SUPFAM" id="SSF55781">
    <property type="entry name" value="GAF domain-like"/>
    <property type="match status" value="1"/>
</dbReference>
<dbReference type="SMART" id="SM00331">
    <property type="entry name" value="PP2C_SIG"/>
    <property type="match status" value="1"/>
</dbReference>
<dbReference type="SUPFAM" id="SSF81606">
    <property type="entry name" value="PP2C-like"/>
    <property type="match status" value="1"/>
</dbReference>
<name>A0A4R7I0U1_9ACTN</name>
<proteinExistence type="predicted"/>
<dbReference type="GO" id="GO:0016791">
    <property type="term" value="F:phosphatase activity"/>
    <property type="evidence" value="ECO:0007669"/>
    <property type="project" value="TreeGrafter"/>
</dbReference>
<dbReference type="EMBL" id="SOAU01000001">
    <property type="protein sequence ID" value="TDT16063.1"/>
    <property type="molecule type" value="Genomic_DNA"/>
</dbReference>
<comment type="caution">
    <text evidence="3">The sequence shown here is derived from an EMBL/GenBank/DDBJ whole genome shotgun (WGS) entry which is preliminary data.</text>
</comment>
<dbReference type="InterPro" id="IPR052016">
    <property type="entry name" value="Bact_Sigma-Reg"/>
</dbReference>
<dbReference type="Pfam" id="PF08448">
    <property type="entry name" value="PAS_4"/>
    <property type="match status" value="1"/>
</dbReference>
<dbReference type="InterPro" id="IPR001932">
    <property type="entry name" value="PPM-type_phosphatase-like_dom"/>
</dbReference>
<evidence type="ECO:0000313" key="3">
    <source>
        <dbReference type="EMBL" id="TDT16063.1"/>
    </source>
</evidence>
<dbReference type="AlphaFoldDB" id="A0A4R7I0U1"/>
<accession>A0A4R7I0U1</accession>
<keyword evidence="1" id="KW-0378">Hydrolase</keyword>
<dbReference type="OrthoDB" id="319881at2"/>
<dbReference type="InterPro" id="IPR013656">
    <property type="entry name" value="PAS_4"/>
</dbReference>
<gene>
    <name evidence="3" type="ORF">BDK89_1645</name>
</gene>
<dbReference type="Gene3D" id="3.30.450.20">
    <property type="entry name" value="PAS domain"/>
    <property type="match status" value="1"/>
</dbReference>
<dbReference type="Proteomes" id="UP000294558">
    <property type="component" value="Unassembled WGS sequence"/>
</dbReference>
<organism evidence="3 4">
    <name type="scientific">Ilumatobacter fluminis</name>
    <dbReference type="NCBI Taxonomy" id="467091"/>
    <lineage>
        <taxon>Bacteria</taxon>
        <taxon>Bacillati</taxon>
        <taxon>Actinomycetota</taxon>
        <taxon>Acidimicrobiia</taxon>
        <taxon>Acidimicrobiales</taxon>
        <taxon>Ilumatobacteraceae</taxon>
        <taxon>Ilumatobacter</taxon>
    </lineage>
</organism>
<dbReference type="Pfam" id="PF07228">
    <property type="entry name" value="SpoIIE"/>
    <property type="match status" value="1"/>
</dbReference>
<feature type="domain" description="PPM-type phosphatase" evidence="2">
    <location>
        <begin position="337"/>
        <end position="550"/>
    </location>
</feature>
<dbReference type="PANTHER" id="PTHR43156">
    <property type="entry name" value="STAGE II SPORULATION PROTEIN E-RELATED"/>
    <property type="match status" value="1"/>
</dbReference>
<dbReference type="InterPro" id="IPR036457">
    <property type="entry name" value="PPM-type-like_dom_sf"/>
</dbReference>
<evidence type="ECO:0000259" key="2">
    <source>
        <dbReference type="SMART" id="SM00331"/>
    </source>
</evidence>
<protein>
    <submittedName>
        <fullName evidence="3">PAS domain-containing protein</fullName>
    </submittedName>
</protein>
<keyword evidence="4" id="KW-1185">Reference proteome</keyword>
<sequence>MGDPSGLAAPPATGLDWLPRGQQMADLIVRHDWSSTPIGHPSTWSNALRTAVSTCLSSNFPLLVLWGPDLVKIYNDGYREMIGTEKHPRALGSPVADIWPEIWDTIGPMFDAVVTTGVATWSEHQPLLIDRNGFTEECTFTFSYSPLYGDDGTISGVLDISVETTKEVVQARRLECIADLSASLSMQEHATDACVAAMGALTRHSSDIVAADIMLNVDGSLVPVASNRRSLQAAGRLASAAAEVLDGTPRTVGQPHPGFPAEHRLTPLTNGRGDVIGVFIATLNKLRPFDAGYSQFVDVLAQNIGSVIERAQRRSEIVGELQFVNETLQRAMLPAVRDTPTIAARYLPAANNLSVGGDWYDIIDLSDQRRALVVGDCVGHGLHAATAMGQLRSAARALLLEGSDPGRMIASLDTFAASIEGGACASVVCVVVDRAAGTLDYCRAGHPPPLVVNPNGARWLDASGGPVLGLDPDAPRANTTIDFDVDDVLLMYTDGLVERRGRSINDQFDELAKHALLVADRNVTQVANSILLMMDTDSVDDDVVLLVKRLEDVD</sequence>
<evidence type="ECO:0000313" key="4">
    <source>
        <dbReference type="Proteomes" id="UP000294558"/>
    </source>
</evidence>
<reference evidence="3 4" key="1">
    <citation type="submission" date="2019-03" db="EMBL/GenBank/DDBJ databases">
        <title>Sequencing the genomes of 1000 actinobacteria strains.</title>
        <authorList>
            <person name="Klenk H.-P."/>
        </authorList>
    </citation>
    <scope>NUCLEOTIDE SEQUENCE [LARGE SCALE GENOMIC DNA]</scope>
    <source>
        <strain evidence="3 4">DSM 18936</strain>
    </source>
</reference>
<dbReference type="Gene3D" id="3.60.40.10">
    <property type="entry name" value="PPM-type phosphatase domain"/>
    <property type="match status" value="1"/>
</dbReference>
<evidence type="ECO:0000256" key="1">
    <source>
        <dbReference type="ARBA" id="ARBA00022801"/>
    </source>
</evidence>
<dbReference type="PANTHER" id="PTHR43156:SF2">
    <property type="entry name" value="STAGE II SPORULATION PROTEIN E"/>
    <property type="match status" value="1"/>
</dbReference>
<dbReference type="RefSeq" id="WP_133868464.1">
    <property type="nucleotide sequence ID" value="NZ_SOAU01000001.1"/>
</dbReference>